<keyword evidence="1" id="KW-0813">Transport</keyword>
<keyword evidence="2" id="KW-0597">Phosphoprotein</keyword>
<proteinExistence type="predicted"/>
<accession>A0ABY8MG99</accession>
<dbReference type="Pfam" id="PF03116">
    <property type="entry name" value="NQR2_RnfD_RnfE"/>
    <property type="match status" value="1"/>
</dbReference>
<dbReference type="EMBL" id="CP123443">
    <property type="protein sequence ID" value="WGK68560.1"/>
    <property type="molecule type" value="Genomic_DNA"/>
</dbReference>
<keyword evidence="11" id="KW-1185">Reference proteome</keyword>
<feature type="transmembrane region" description="Helical" evidence="9">
    <location>
        <begin position="203"/>
        <end position="223"/>
    </location>
</feature>
<evidence type="ECO:0000256" key="9">
    <source>
        <dbReference type="SAM" id="Phobius"/>
    </source>
</evidence>
<feature type="transmembrane region" description="Helical" evidence="9">
    <location>
        <begin position="83"/>
        <end position="101"/>
    </location>
</feature>
<name>A0ABY8MG99_9SPIO</name>
<gene>
    <name evidence="10" type="ORF">P0082_08725</name>
</gene>
<keyword evidence="3" id="KW-0285">Flavoprotein</keyword>
<keyword evidence="5 9" id="KW-0812">Transmembrane</keyword>
<evidence type="ECO:0000256" key="6">
    <source>
        <dbReference type="ARBA" id="ARBA00022967"/>
    </source>
</evidence>
<evidence type="ECO:0000256" key="7">
    <source>
        <dbReference type="ARBA" id="ARBA00022989"/>
    </source>
</evidence>
<reference evidence="10 11" key="1">
    <citation type="submission" date="2023-04" db="EMBL/GenBank/DDBJ databases">
        <title>Spirochaete genome identified in red abalone sample constitutes a novel genus.</title>
        <authorList>
            <person name="Sharma S.P."/>
            <person name="Purcell C.M."/>
            <person name="Hyde J.R."/>
            <person name="Severin A.J."/>
        </authorList>
    </citation>
    <scope>NUCLEOTIDE SEQUENCE [LARGE SCALE GENOMIC DNA]</scope>
    <source>
        <strain evidence="10 11">SP-2023</strain>
    </source>
</reference>
<evidence type="ECO:0000256" key="8">
    <source>
        <dbReference type="ARBA" id="ARBA00023136"/>
    </source>
</evidence>
<feature type="transmembrane region" description="Helical" evidence="9">
    <location>
        <begin position="264"/>
        <end position="282"/>
    </location>
</feature>
<feature type="transmembrane region" description="Helical" evidence="9">
    <location>
        <begin position="30"/>
        <end position="49"/>
    </location>
</feature>
<evidence type="ECO:0000256" key="1">
    <source>
        <dbReference type="ARBA" id="ARBA00022448"/>
    </source>
</evidence>
<evidence type="ECO:0000313" key="10">
    <source>
        <dbReference type="EMBL" id="WGK68560.1"/>
    </source>
</evidence>
<feature type="transmembrane region" description="Helical" evidence="9">
    <location>
        <begin position="113"/>
        <end position="129"/>
    </location>
</feature>
<evidence type="ECO:0000256" key="2">
    <source>
        <dbReference type="ARBA" id="ARBA00022553"/>
    </source>
</evidence>
<organism evidence="10 11">
    <name type="scientific">Candidatus Haliotispira prima</name>
    <dbReference type="NCBI Taxonomy" id="3034016"/>
    <lineage>
        <taxon>Bacteria</taxon>
        <taxon>Pseudomonadati</taxon>
        <taxon>Spirochaetota</taxon>
        <taxon>Spirochaetia</taxon>
        <taxon>Spirochaetales</taxon>
        <taxon>Spirochaetaceae</taxon>
        <taxon>Candidatus Haliotispira</taxon>
    </lineage>
</organism>
<keyword evidence="4" id="KW-0288">FMN</keyword>
<dbReference type="RefSeq" id="WP_326926746.1">
    <property type="nucleotide sequence ID" value="NZ_CP123443.1"/>
</dbReference>
<dbReference type="InterPro" id="IPR004338">
    <property type="entry name" value="NqrB/RnfD"/>
</dbReference>
<dbReference type="PANTHER" id="PTHR30578">
    <property type="entry name" value="ELECTRON TRANSPORT COMPLEX PROTEIN RNFD"/>
    <property type="match status" value="1"/>
</dbReference>
<keyword evidence="6" id="KW-1278">Translocase</keyword>
<protein>
    <submittedName>
        <fullName evidence="10">RnfABCDGE type electron transport complex subunit D</fullName>
    </submittedName>
</protein>
<evidence type="ECO:0000256" key="5">
    <source>
        <dbReference type="ARBA" id="ARBA00022692"/>
    </source>
</evidence>
<dbReference type="PANTHER" id="PTHR30578:SF1">
    <property type="entry name" value="NA(+)-TRANSLOCATING NADH-QUINONE REDUCTASE SUBUNIT B"/>
    <property type="match status" value="1"/>
</dbReference>
<keyword evidence="8 9" id="KW-0472">Membrane</keyword>
<sequence>MFQKQPMMRKVLYALAPIALWSIYLYGWRSLAIILVSVIAGVLTEYLYLKYTDPKKKVTEAVLVSSVLYAMGMPPALPLWMVPVGIILAVILAKMVFGGFGRNLFNPAITGRALMYLIFSGPMTSRWFTPGNFGMNFDGTASPTPLMQVRSGVDPSSLAGADNSWWTDLLLGLHSSSVGEGAIVLILLGAIYLLVTNTASWRLMLSGLIGFLIPSILFGPQVLNVETLSPAIDPVVGTFSGSFLFVCVFMLTDPVSAPKKRPSLWLYGIIFGLVTVLVRYFAPSFPEGTSFGILIANVFAPWIDEFFPKAPNAVVPIKKKAKKTVAPAAAQTIKA</sequence>
<dbReference type="Proteomes" id="UP001228690">
    <property type="component" value="Chromosome"/>
</dbReference>
<evidence type="ECO:0000256" key="4">
    <source>
        <dbReference type="ARBA" id="ARBA00022643"/>
    </source>
</evidence>
<feature type="transmembrane region" description="Helical" evidence="9">
    <location>
        <begin position="235"/>
        <end position="252"/>
    </location>
</feature>
<feature type="transmembrane region" description="Helical" evidence="9">
    <location>
        <begin position="178"/>
        <end position="196"/>
    </location>
</feature>
<evidence type="ECO:0000256" key="3">
    <source>
        <dbReference type="ARBA" id="ARBA00022630"/>
    </source>
</evidence>
<keyword evidence="7 9" id="KW-1133">Transmembrane helix</keyword>
<evidence type="ECO:0000313" key="11">
    <source>
        <dbReference type="Proteomes" id="UP001228690"/>
    </source>
</evidence>